<comment type="caution">
    <text evidence="2">The sequence shown here is derived from an EMBL/GenBank/DDBJ whole genome shotgun (WGS) entry which is preliminary data.</text>
</comment>
<gene>
    <name evidence="2" type="ORF">SDC9_199922</name>
</gene>
<evidence type="ECO:0000256" key="1">
    <source>
        <dbReference type="SAM" id="MobiDB-lite"/>
    </source>
</evidence>
<dbReference type="AlphaFoldDB" id="A0A645IMI2"/>
<dbReference type="EMBL" id="VSSQ01118203">
    <property type="protein sequence ID" value="MPN52266.1"/>
    <property type="molecule type" value="Genomic_DNA"/>
</dbReference>
<accession>A0A645IMI2</accession>
<reference evidence="2" key="1">
    <citation type="submission" date="2019-08" db="EMBL/GenBank/DDBJ databases">
        <authorList>
            <person name="Kucharzyk K."/>
            <person name="Murdoch R.W."/>
            <person name="Higgins S."/>
            <person name="Loffler F."/>
        </authorList>
    </citation>
    <scope>NUCLEOTIDE SEQUENCE</scope>
</reference>
<organism evidence="2">
    <name type="scientific">bioreactor metagenome</name>
    <dbReference type="NCBI Taxonomy" id="1076179"/>
    <lineage>
        <taxon>unclassified sequences</taxon>
        <taxon>metagenomes</taxon>
        <taxon>ecological metagenomes</taxon>
    </lineage>
</organism>
<proteinExistence type="predicted"/>
<protein>
    <submittedName>
        <fullName evidence="2">Uncharacterized protein</fullName>
    </submittedName>
</protein>
<sequence>MKAVQHKPHAQQGGKGYKYLPQHRQSEGQLVLHLRLQVHRYVFHVQSHPSASLHGHALKRPLHQRPPQQDQRGSPEYLQGHAAGRHGPRDVPAVQAQRHVLHGREGQELRYRPQGRGEEGQRHRAAGQKIRRHSGHQPHAHG</sequence>
<evidence type="ECO:0000313" key="2">
    <source>
        <dbReference type="EMBL" id="MPN52266.1"/>
    </source>
</evidence>
<feature type="compositionally biased region" description="Basic residues" evidence="1">
    <location>
        <begin position="123"/>
        <end position="142"/>
    </location>
</feature>
<feature type="compositionally biased region" description="Basic and acidic residues" evidence="1">
    <location>
        <begin position="102"/>
        <end position="122"/>
    </location>
</feature>
<feature type="region of interest" description="Disordered" evidence="1">
    <location>
        <begin position="48"/>
        <end position="142"/>
    </location>
</feature>
<name>A0A645IMI2_9ZZZZ</name>